<dbReference type="InterPro" id="IPR009057">
    <property type="entry name" value="Homeodomain-like_sf"/>
</dbReference>
<proteinExistence type="predicted"/>
<dbReference type="Pfam" id="PF12833">
    <property type="entry name" value="HTH_18"/>
    <property type="match status" value="1"/>
</dbReference>
<dbReference type="PANTHER" id="PTHR43280:SF28">
    <property type="entry name" value="HTH-TYPE TRANSCRIPTIONAL ACTIVATOR RHAS"/>
    <property type="match status" value="1"/>
</dbReference>
<evidence type="ECO:0000256" key="2">
    <source>
        <dbReference type="ARBA" id="ARBA00023125"/>
    </source>
</evidence>
<accession>A0A1V4IDZ2</accession>
<comment type="caution">
    <text evidence="5">The sequence shown here is derived from an EMBL/GenBank/DDBJ whole genome shotgun (WGS) entry which is preliminary data.</text>
</comment>
<dbReference type="RefSeq" id="WP_169911683.1">
    <property type="nucleotide sequence ID" value="NZ_MZGV01000062.1"/>
</dbReference>
<dbReference type="InterPro" id="IPR018060">
    <property type="entry name" value="HTH_AraC"/>
</dbReference>
<dbReference type="InterPro" id="IPR011051">
    <property type="entry name" value="RmlC_Cupin_sf"/>
</dbReference>
<dbReference type="AlphaFoldDB" id="A0A1V4IDZ2"/>
<keyword evidence="1" id="KW-0805">Transcription regulation</keyword>
<name>A0A1V4IDZ2_9CLOT</name>
<evidence type="ECO:0000313" key="6">
    <source>
        <dbReference type="Proteomes" id="UP000190080"/>
    </source>
</evidence>
<dbReference type="InterPro" id="IPR018062">
    <property type="entry name" value="HTH_AraC-typ_CS"/>
</dbReference>
<dbReference type="Proteomes" id="UP000190080">
    <property type="component" value="Unassembled WGS sequence"/>
</dbReference>
<dbReference type="Gene3D" id="1.10.10.60">
    <property type="entry name" value="Homeodomain-like"/>
    <property type="match status" value="2"/>
</dbReference>
<dbReference type="Gene3D" id="2.60.120.10">
    <property type="entry name" value="Jelly Rolls"/>
    <property type="match status" value="1"/>
</dbReference>
<dbReference type="PANTHER" id="PTHR43280">
    <property type="entry name" value="ARAC-FAMILY TRANSCRIPTIONAL REGULATOR"/>
    <property type="match status" value="1"/>
</dbReference>
<evidence type="ECO:0000313" key="5">
    <source>
        <dbReference type="EMBL" id="OPJ58173.1"/>
    </source>
</evidence>
<dbReference type="STRING" id="1450648.CLORY_37370"/>
<dbReference type="GO" id="GO:0003700">
    <property type="term" value="F:DNA-binding transcription factor activity"/>
    <property type="evidence" value="ECO:0007669"/>
    <property type="project" value="InterPro"/>
</dbReference>
<keyword evidence="2" id="KW-0238">DNA-binding</keyword>
<evidence type="ECO:0000256" key="1">
    <source>
        <dbReference type="ARBA" id="ARBA00023015"/>
    </source>
</evidence>
<evidence type="ECO:0000256" key="3">
    <source>
        <dbReference type="ARBA" id="ARBA00023163"/>
    </source>
</evidence>
<dbReference type="PRINTS" id="PR00032">
    <property type="entry name" value="HTHARAC"/>
</dbReference>
<dbReference type="InterPro" id="IPR020449">
    <property type="entry name" value="Tscrpt_reg_AraC-type_HTH"/>
</dbReference>
<dbReference type="PROSITE" id="PS01124">
    <property type="entry name" value="HTH_ARAC_FAMILY_2"/>
    <property type="match status" value="1"/>
</dbReference>
<dbReference type="SUPFAM" id="SSF46689">
    <property type="entry name" value="Homeodomain-like"/>
    <property type="match status" value="1"/>
</dbReference>
<dbReference type="InterPro" id="IPR014710">
    <property type="entry name" value="RmlC-like_jellyroll"/>
</dbReference>
<protein>
    <submittedName>
        <fullName evidence="5">HTH-type transcriptional regulator YesS</fullName>
    </submittedName>
</protein>
<reference evidence="5 6" key="1">
    <citation type="submission" date="2017-03" db="EMBL/GenBank/DDBJ databases">
        <title>Genome sequence of Clostridium oryzae DSM 28571.</title>
        <authorList>
            <person name="Poehlein A."/>
            <person name="Daniel R."/>
        </authorList>
    </citation>
    <scope>NUCLEOTIDE SEQUENCE [LARGE SCALE GENOMIC DNA]</scope>
    <source>
        <strain evidence="5 6">DSM 28571</strain>
    </source>
</reference>
<dbReference type="EMBL" id="MZGV01000062">
    <property type="protein sequence ID" value="OPJ58173.1"/>
    <property type="molecule type" value="Genomic_DNA"/>
</dbReference>
<dbReference type="SMART" id="SM00342">
    <property type="entry name" value="HTH_ARAC"/>
    <property type="match status" value="1"/>
</dbReference>
<dbReference type="SUPFAM" id="SSF51182">
    <property type="entry name" value="RmlC-like cupins"/>
    <property type="match status" value="1"/>
</dbReference>
<dbReference type="PROSITE" id="PS00041">
    <property type="entry name" value="HTH_ARAC_FAMILY_1"/>
    <property type="match status" value="1"/>
</dbReference>
<dbReference type="GO" id="GO:0043565">
    <property type="term" value="F:sequence-specific DNA binding"/>
    <property type="evidence" value="ECO:0007669"/>
    <property type="project" value="InterPro"/>
</dbReference>
<evidence type="ECO:0000259" key="4">
    <source>
        <dbReference type="PROSITE" id="PS01124"/>
    </source>
</evidence>
<organism evidence="5 6">
    <name type="scientific">Clostridium oryzae</name>
    <dbReference type="NCBI Taxonomy" id="1450648"/>
    <lineage>
        <taxon>Bacteria</taxon>
        <taxon>Bacillati</taxon>
        <taxon>Bacillota</taxon>
        <taxon>Clostridia</taxon>
        <taxon>Eubacteriales</taxon>
        <taxon>Clostridiaceae</taxon>
        <taxon>Clostridium</taxon>
    </lineage>
</organism>
<keyword evidence="3" id="KW-0804">Transcription</keyword>
<keyword evidence="6" id="KW-1185">Reference proteome</keyword>
<sequence>MIREKELLALMKHQEEIIRSRANTNIRQMLEEEFVVSNIFSRYLDYIEKCKIKDKTIDLIEMMNKTEAPIKKTVDFDISKQDFTCPMYLHRHTYIELDYVYKGSCNYYINNENRIICLKEKQMCIVNQNIIHGIETFSEDDIIIKCMIPFQYIEMDPTNEIGQDITIKKFLMQALNENLTKASYLVFNIIDAESMLEIMYHLFFEFSSQRMGWKQSVRNYLSLLFLHLMRIPKEDICIAKEIEEENLSITKILNYIQKNYQYITLKDIANDLHFNENYLSRMIKEKTQHNFRDLVCQTRLKEAEKLLLNTKLSVAQIAVKVGYHKPNFFYKLFKEHYGATPTEFRMTGTLKQNDK</sequence>
<gene>
    <name evidence="5" type="primary">yesS_2</name>
    <name evidence="5" type="ORF">CLORY_37370</name>
</gene>
<feature type="domain" description="HTH araC/xylS-type" evidence="4">
    <location>
        <begin position="250"/>
        <end position="347"/>
    </location>
</feature>